<reference evidence="1 2" key="1">
    <citation type="submission" date="2021-05" db="EMBL/GenBank/DDBJ databases">
        <title>The draft genome of Geobacter chapellei DSM 13688.</title>
        <authorList>
            <person name="Xu Z."/>
            <person name="Masuda Y."/>
            <person name="Itoh H."/>
            <person name="Senoo K."/>
        </authorList>
    </citation>
    <scope>NUCLEOTIDE SEQUENCE [LARGE SCALE GENOMIC DNA]</scope>
    <source>
        <strain evidence="1 2">DSM 13688</strain>
    </source>
</reference>
<evidence type="ECO:0008006" key="3">
    <source>
        <dbReference type="Google" id="ProtNLM"/>
    </source>
</evidence>
<dbReference type="RefSeq" id="WP_214299291.1">
    <property type="nucleotide sequence ID" value="NZ_JAHDYS010000010.1"/>
</dbReference>
<dbReference type="SUPFAM" id="SSF56925">
    <property type="entry name" value="OMPA-like"/>
    <property type="match status" value="1"/>
</dbReference>
<dbReference type="Proteomes" id="UP000784128">
    <property type="component" value="Unassembled WGS sequence"/>
</dbReference>
<name>A0ABS5U9P9_9BACT</name>
<keyword evidence="2" id="KW-1185">Reference proteome</keyword>
<dbReference type="EMBL" id="JAHDYS010000010">
    <property type="protein sequence ID" value="MBT1072399.1"/>
    <property type="molecule type" value="Genomic_DNA"/>
</dbReference>
<dbReference type="InterPro" id="IPR011250">
    <property type="entry name" value="OMP/PagP_B-barrel"/>
</dbReference>
<evidence type="ECO:0000313" key="2">
    <source>
        <dbReference type="Proteomes" id="UP000784128"/>
    </source>
</evidence>
<gene>
    <name evidence="1" type="ORF">KJB30_11420</name>
</gene>
<proteinExistence type="predicted"/>
<organism evidence="1 2">
    <name type="scientific">Pelotalea chapellei</name>
    <dbReference type="NCBI Taxonomy" id="44671"/>
    <lineage>
        <taxon>Bacteria</taxon>
        <taxon>Pseudomonadati</taxon>
        <taxon>Thermodesulfobacteriota</taxon>
        <taxon>Desulfuromonadia</taxon>
        <taxon>Geobacterales</taxon>
        <taxon>Geobacteraceae</taxon>
        <taxon>Pelotalea</taxon>
    </lineage>
</organism>
<protein>
    <recommendedName>
        <fullName evidence="3">Outer membrane protein beta-barrel domain-containing protein</fullName>
    </recommendedName>
</protein>
<comment type="caution">
    <text evidence="1">The sequence shown here is derived from an EMBL/GenBank/DDBJ whole genome shotgun (WGS) entry which is preliminary data.</text>
</comment>
<sequence>MSGNTGNFKGSTKITYGLHAGAGFNINLSDEFFIRLEGKYLWARPSYGGQDIKLNGFATTANLGVRF</sequence>
<dbReference type="Gene3D" id="2.40.160.20">
    <property type="match status" value="1"/>
</dbReference>
<accession>A0ABS5U9P9</accession>
<evidence type="ECO:0000313" key="1">
    <source>
        <dbReference type="EMBL" id="MBT1072399.1"/>
    </source>
</evidence>